<dbReference type="Proteomes" id="UP000654482">
    <property type="component" value="Unassembled WGS sequence"/>
</dbReference>
<dbReference type="EMBL" id="JADEWZ010000036">
    <property type="protein sequence ID" value="MBE9118023.1"/>
    <property type="molecule type" value="Genomic_DNA"/>
</dbReference>
<name>A0A8J7E0K1_9CYAN</name>
<organism evidence="2 3">
    <name type="scientific">Lusitaniella coriacea LEGE 07157</name>
    <dbReference type="NCBI Taxonomy" id="945747"/>
    <lineage>
        <taxon>Bacteria</taxon>
        <taxon>Bacillati</taxon>
        <taxon>Cyanobacteriota</taxon>
        <taxon>Cyanophyceae</taxon>
        <taxon>Spirulinales</taxon>
        <taxon>Lusitaniellaceae</taxon>
        <taxon>Lusitaniella</taxon>
    </lineage>
</organism>
<reference evidence="2" key="1">
    <citation type="submission" date="2020-10" db="EMBL/GenBank/DDBJ databases">
        <authorList>
            <person name="Castelo-Branco R."/>
            <person name="Eusebio N."/>
            <person name="Adriana R."/>
            <person name="Vieira A."/>
            <person name="Brugerolle De Fraissinette N."/>
            <person name="Rezende De Castro R."/>
            <person name="Schneider M.P."/>
            <person name="Vasconcelos V."/>
            <person name="Leao P.N."/>
        </authorList>
    </citation>
    <scope>NUCLEOTIDE SEQUENCE</scope>
    <source>
        <strain evidence="2">LEGE 07157</strain>
    </source>
</reference>
<gene>
    <name evidence="2" type="ORF">IQ249_19175</name>
</gene>
<feature type="compositionally biased region" description="Acidic residues" evidence="1">
    <location>
        <begin position="70"/>
        <end position="97"/>
    </location>
</feature>
<protein>
    <submittedName>
        <fullName evidence="2">DUF3134 domain-containing protein</fullName>
    </submittedName>
</protein>
<dbReference type="AlphaFoldDB" id="A0A8J7E0K1"/>
<evidence type="ECO:0000313" key="3">
    <source>
        <dbReference type="Proteomes" id="UP000654482"/>
    </source>
</evidence>
<proteinExistence type="predicted"/>
<dbReference type="Pfam" id="PF11332">
    <property type="entry name" value="DUF3134"/>
    <property type="match status" value="1"/>
</dbReference>
<feature type="region of interest" description="Disordered" evidence="1">
    <location>
        <begin position="52"/>
        <end position="97"/>
    </location>
</feature>
<keyword evidence="3" id="KW-1185">Reference proteome</keyword>
<feature type="compositionally biased region" description="Polar residues" evidence="1">
    <location>
        <begin position="1"/>
        <end position="19"/>
    </location>
</feature>
<evidence type="ECO:0000313" key="2">
    <source>
        <dbReference type="EMBL" id="MBE9118023.1"/>
    </source>
</evidence>
<comment type="caution">
    <text evidence="2">The sequence shown here is derived from an EMBL/GenBank/DDBJ whole genome shotgun (WGS) entry which is preliminary data.</text>
</comment>
<dbReference type="InterPro" id="IPR021481">
    <property type="entry name" value="DUF3134"/>
</dbReference>
<accession>A0A8J7E0K1</accession>
<sequence length="97" mass="10965">MESENSKLSQDITVSQPKTVENRALTQEPRYEPAAVIPLKRETSLLSWLESGGRLLPREKVEERRATNDASEEDIADLIEGDDKDYDDDDDNATVED</sequence>
<evidence type="ECO:0000256" key="1">
    <source>
        <dbReference type="SAM" id="MobiDB-lite"/>
    </source>
</evidence>
<feature type="compositionally biased region" description="Basic and acidic residues" evidence="1">
    <location>
        <begin position="56"/>
        <end position="67"/>
    </location>
</feature>
<feature type="region of interest" description="Disordered" evidence="1">
    <location>
        <begin position="1"/>
        <end position="27"/>
    </location>
</feature>